<keyword evidence="9" id="KW-0472">Membrane</keyword>
<feature type="domain" description="Response regulatory" evidence="12">
    <location>
        <begin position="799"/>
        <end position="920"/>
    </location>
</feature>
<comment type="caution">
    <text evidence="13">The sequence shown here is derived from an EMBL/GenBank/DDBJ whole genome shotgun (WGS) entry which is preliminary data.</text>
</comment>
<dbReference type="SMART" id="SM00387">
    <property type="entry name" value="HATPase_c"/>
    <property type="match status" value="1"/>
</dbReference>
<dbReference type="Gene3D" id="3.40.190.10">
    <property type="entry name" value="Periplasmic binding protein-like II"/>
    <property type="match status" value="4"/>
</dbReference>
<proteinExistence type="inferred from homology"/>
<dbReference type="Pfam" id="PF00497">
    <property type="entry name" value="SBP_bac_3"/>
    <property type="match status" value="2"/>
</dbReference>
<keyword evidence="10" id="KW-0732">Signal</keyword>
<comment type="catalytic activity">
    <reaction evidence="1">
        <text>ATP + protein L-histidine = ADP + protein N-phospho-L-histidine.</text>
        <dbReference type="EC" id="2.7.13.3"/>
    </reaction>
</comment>
<dbReference type="CDD" id="cd00082">
    <property type="entry name" value="HisKA"/>
    <property type="match status" value="1"/>
</dbReference>
<dbReference type="PANTHER" id="PTHR45339:SF1">
    <property type="entry name" value="HYBRID SIGNAL TRANSDUCTION HISTIDINE KINASE J"/>
    <property type="match status" value="1"/>
</dbReference>
<dbReference type="InterPro" id="IPR005467">
    <property type="entry name" value="His_kinase_dom"/>
</dbReference>
<dbReference type="Gene3D" id="3.30.565.10">
    <property type="entry name" value="Histidine kinase-like ATPase, C-terminal domain"/>
    <property type="match status" value="1"/>
</dbReference>
<dbReference type="PRINTS" id="PR00344">
    <property type="entry name" value="BCTRLSENSOR"/>
</dbReference>
<dbReference type="OrthoDB" id="9809348at2"/>
<dbReference type="SMART" id="SM00062">
    <property type="entry name" value="PBPb"/>
    <property type="match status" value="2"/>
</dbReference>
<evidence type="ECO:0000256" key="5">
    <source>
        <dbReference type="ARBA" id="ARBA00022777"/>
    </source>
</evidence>
<evidence type="ECO:0000313" key="13">
    <source>
        <dbReference type="EMBL" id="MTT74891.1"/>
    </source>
</evidence>
<feature type="chain" id="PRO_5031239205" description="Circadian input-output histidine kinase CikA" evidence="10">
    <location>
        <begin position="26"/>
        <end position="921"/>
    </location>
</feature>
<dbReference type="InterPro" id="IPR003594">
    <property type="entry name" value="HATPase_dom"/>
</dbReference>
<evidence type="ECO:0000256" key="10">
    <source>
        <dbReference type="SAM" id="SignalP"/>
    </source>
</evidence>
<dbReference type="SUPFAM" id="SSF47384">
    <property type="entry name" value="Homodimeric domain of signal transducing histidine kinase"/>
    <property type="match status" value="1"/>
</dbReference>
<name>A0A7X2XDS9_9FIRM</name>
<evidence type="ECO:0000313" key="16">
    <source>
        <dbReference type="Proteomes" id="UP000484547"/>
    </source>
</evidence>
<dbReference type="InterPro" id="IPR001789">
    <property type="entry name" value="Sig_transdc_resp-reg_receiver"/>
</dbReference>
<dbReference type="GO" id="GO:0000155">
    <property type="term" value="F:phosphorelay sensor kinase activity"/>
    <property type="evidence" value="ECO:0007669"/>
    <property type="project" value="InterPro"/>
</dbReference>
<dbReference type="Pfam" id="PF00512">
    <property type="entry name" value="HisKA"/>
    <property type="match status" value="1"/>
</dbReference>
<evidence type="ECO:0000256" key="4">
    <source>
        <dbReference type="ARBA" id="ARBA00022553"/>
    </source>
</evidence>
<dbReference type="InterPro" id="IPR036890">
    <property type="entry name" value="HATPase_C_sf"/>
</dbReference>
<dbReference type="EC" id="2.7.13.3" evidence="3"/>
<evidence type="ECO:0000256" key="8">
    <source>
        <dbReference type="PROSITE-ProRule" id="PRU00169"/>
    </source>
</evidence>
<sequence length="921" mass="103818">MKLLKSTFVWLAIIMSICACVTANAAETQAKKVLKVAFPETRGICETYADGTRGGVVYEWLVEIAKYTGWEYEFIGDSISQSIKNMEHNKYDLMGAVLKSPGFGENLYYPEHLMGYSYSLLIYNKNDQNIKGFDIKSLEGKTIGVFAKATDKIKRLNNVLEFNDIKSDIKYYGTSDEFESSLYNGEVDLLLVSDLFNKLADYNVALRFNSEPCYIVARKDDPETSAQLNEAIKKIYAVNPNFGEALFQKYFPVNYSNTAVFSEQESTFIHKNGPFKVAVVKNNYPFYYIKDGEPKGIVPEIFALIAAQIGAEFEYITAASYGQTLELVKSGQADILGYYINENDAFNPDDLNITKNYMMLNSIIMRNKYTPFPNDKNIAAVINGSCASRNIKHTDVAHFDTYEECLNAVDSGEASYSRIPVVVLEDLYMSDYYTNIIPVIESPEIYLSLGVSSSNDIQLYSILNKSLVNLSNEQTAQILSNNTLMSGKKEMSFKALVYSNPVIFSLIIIGFILLVVTIVFMYFWFKMKNQVIYFKMKKVENISKVRSEFLSRMSHEIRTPLNAIIGLANLMRLSGEGDPVTQKNISKIDSSAKFLLSIVNDILDMSKIESGKIQIESRPFSMDNLLQQLSNIFLMMAEERKIKLQFKCCFTHKNFVGDELRLKQVLINLLSNAHKFTENNGEITVTVLESAAEEGVSELRFSVCDTGIGIPETDLERIFGSFEQVFRKSRSNQQGTGLGLAISRNLVELMGGILSVRSEVEKGSEFFFTIKLPVYEKQFDEILENNNEVRIHSYLAGKNILLAEDNDLNAEIAVTMLEMQGVHVERVVNGQQAVDRFQETLPGTYDLILMDLQMPVKGGLEAAAEIRSLSRDDAQEIPVIAMTANTLQEDREKALAAGMNAFIPKPFDVEQLYKSIEKFLH</sequence>
<evidence type="ECO:0000259" key="11">
    <source>
        <dbReference type="PROSITE" id="PS50109"/>
    </source>
</evidence>
<dbReference type="InterPro" id="IPR036097">
    <property type="entry name" value="HisK_dim/P_sf"/>
</dbReference>
<dbReference type="PROSITE" id="PS51257">
    <property type="entry name" value="PROKAR_LIPOPROTEIN"/>
    <property type="match status" value="1"/>
</dbReference>
<reference evidence="15 16" key="1">
    <citation type="journal article" date="2019" name="Nat. Med.">
        <title>A library of human gut bacterial isolates paired with longitudinal multiomics data enables mechanistic microbiome research.</title>
        <authorList>
            <person name="Poyet M."/>
            <person name="Groussin M."/>
            <person name="Gibbons S.M."/>
            <person name="Avila-Pacheco J."/>
            <person name="Jiang X."/>
            <person name="Kearney S.M."/>
            <person name="Perrotta A.R."/>
            <person name="Berdy B."/>
            <person name="Zhao S."/>
            <person name="Lieberman T.D."/>
            <person name="Swanson P.K."/>
            <person name="Smith M."/>
            <person name="Roesemann S."/>
            <person name="Alexander J.E."/>
            <person name="Rich S.A."/>
            <person name="Livny J."/>
            <person name="Vlamakis H."/>
            <person name="Clish C."/>
            <person name="Bullock K."/>
            <person name="Deik A."/>
            <person name="Scott J."/>
            <person name="Pierce K.A."/>
            <person name="Xavier R.J."/>
            <person name="Alm E.J."/>
        </authorList>
    </citation>
    <scope>NUCLEOTIDE SEQUENCE [LARGE SCALE GENOMIC DNA]</scope>
    <source>
        <strain evidence="13 16">BIOML-A13</strain>
        <strain evidence="14 15">BIOML-A3</strain>
    </source>
</reference>
<dbReference type="SMART" id="SM00388">
    <property type="entry name" value="HisKA"/>
    <property type="match status" value="1"/>
</dbReference>
<feature type="domain" description="Histidine kinase" evidence="11">
    <location>
        <begin position="552"/>
        <end position="776"/>
    </location>
</feature>
<keyword evidence="15" id="KW-1185">Reference proteome</keyword>
<dbReference type="CDD" id="cd17546">
    <property type="entry name" value="REC_hyHK_CKI1_RcsC-like"/>
    <property type="match status" value="1"/>
</dbReference>
<dbReference type="Gene3D" id="1.10.287.130">
    <property type="match status" value="1"/>
</dbReference>
<protein>
    <recommendedName>
        <fullName evidence="7">Circadian input-output histidine kinase CikA</fullName>
        <ecNumber evidence="3">2.7.13.3</ecNumber>
    </recommendedName>
</protein>
<dbReference type="CDD" id="cd16922">
    <property type="entry name" value="HATPase_EvgS-ArcB-TorS-like"/>
    <property type="match status" value="1"/>
</dbReference>
<dbReference type="FunFam" id="3.30.565.10:FF:000010">
    <property type="entry name" value="Sensor histidine kinase RcsC"/>
    <property type="match status" value="1"/>
</dbReference>
<dbReference type="InterPro" id="IPR011006">
    <property type="entry name" value="CheY-like_superfamily"/>
</dbReference>
<dbReference type="Pfam" id="PF00072">
    <property type="entry name" value="Response_reg"/>
    <property type="match status" value="1"/>
</dbReference>
<evidence type="ECO:0000256" key="3">
    <source>
        <dbReference type="ARBA" id="ARBA00012438"/>
    </source>
</evidence>
<evidence type="ECO:0000259" key="12">
    <source>
        <dbReference type="PROSITE" id="PS50110"/>
    </source>
</evidence>
<feature type="signal peptide" evidence="10">
    <location>
        <begin position="1"/>
        <end position="25"/>
    </location>
</feature>
<dbReference type="SUPFAM" id="SSF53850">
    <property type="entry name" value="Periplasmic binding protein-like II"/>
    <property type="match status" value="2"/>
</dbReference>
<feature type="modified residue" description="4-aspartylphosphate" evidence="8">
    <location>
        <position position="851"/>
    </location>
</feature>
<dbReference type="SUPFAM" id="SSF55874">
    <property type="entry name" value="ATPase domain of HSP90 chaperone/DNA topoisomerase II/histidine kinase"/>
    <property type="match status" value="1"/>
</dbReference>
<evidence type="ECO:0000313" key="15">
    <source>
        <dbReference type="Proteomes" id="UP000443070"/>
    </source>
</evidence>
<dbReference type="Proteomes" id="UP000443070">
    <property type="component" value="Unassembled WGS sequence"/>
</dbReference>
<accession>A0A7X2XDS9</accession>
<dbReference type="RefSeq" id="WP_155163469.1">
    <property type="nucleotide sequence ID" value="NZ_WNBG01000001.1"/>
</dbReference>
<keyword evidence="5" id="KW-0418">Kinase</keyword>
<evidence type="ECO:0000313" key="14">
    <source>
        <dbReference type="EMBL" id="MTU03022.1"/>
    </source>
</evidence>
<dbReference type="SMART" id="SM00448">
    <property type="entry name" value="REC"/>
    <property type="match status" value="1"/>
</dbReference>
<dbReference type="AlphaFoldDB" id="A0A7X2XDS9"/>
<dbReference type="PROSITE" id="PS50110">
    <property type="entry name" value="RESPONSE_REGULATORY"/>
    <property type="match status" value="1"/>
</dbReference>
<keyword evidence="9" id="KW-1133">Transmembrane helix</keyword>
<keyword evidence="6" id="KW-0902">Two-component regulatory system</keyword>
<feature type="transmembrane region" description="Helical" evidence="9">
    <location>
        <begin position="502"/>
        <end position="525"/>
    </location>
</feature>
<keyword evidence="4 8" id="KW-0597">Phosphoprotein</keyword>
<dbReference type="InterPro" id="IPR004358">
    <property type="entry name" value="Sig_transdc_His_kin-like_C"/>
</dbReference>
<dbReference type="SUPFAM" id="SSF52172">
    <property type="entry name" value="CheY-like"/>
    <property type="match status" value="1"/>
</dbReference>
<dbReference type="Pfam" id="PF02518">
    <property type="entry name" value="HATPase_c"/>
    <property type="match status" value="1"/>
</dbReference>
<evidence type="ECO:0000256" key="6">
    <source>
        <dbReference type="ARBA" id="ARBA00023012"/>
    </source>
</evidence>
<comment type="similarity">
    <text evidence="2">In the N-terminal section; belongs to the phytochrome family.</text>
</comment>
<dbReference type="InterPro" id="IPR001638">
    <property type="entry name" value="Solute-binding_3/MltF_N"/>
</dbReference>
<evidence type="ECO:0000256" key="7">
    <source>
        <dbReference type="ARBA" id="ARBA00074306"/>
    </source>
</evidence>
<dbReference type="PROSITE" id="PS50109">
    <property type="entry name" value="HIS_KIN"/>
    <property type="match status" value="1"/>
</dbReference>
<keyword evidence="5" id="KW-0808">Transferase</keyword>
<dbReference type="PANTHER" id="PTHR45339">
    <property type="entry name" value="HYBRID SIGNAL TRANSDUCTION HISTIDINE KINASE J"/>
    <property type="match status" value="1"/>
</dbReference>
<dbReference type="EMBL" id="WNBM01000001">
    <property type="protein sequence ID" value="MTT74891.1"/>
    <property type="molecule type" value="Genomic_DNA"/>
</dbReference>
<keyword evidence="9" id="KW-0812">Transmembrane</keyword>
<dbReference type="InterPro" id="IPR003661">
    <property type="entry name" value="HisK_dim/P_dom"/>
</dbReference>
<evidence type="ECO:0000256" key="9">
    <source>
        <dbReference type="SAM" id="Phobius"/>
    </source>
</evidence>
<organism evidence="13 16">
    <name type="scientific">Phascolarctobacterium faecium</name>
    <dbReference type="NCBI Taxonomy" id="33025"/>
    <lineage>
        <taxon>Bacteria</taxon>
        <taxon>Bacillati</taxon>
        <taxon>Bacillota</taxon>
        <taxon>Negativicutes</taxon>
        <taxon>Acidaminococcales</taxon>
        <taxon>Acidaminococcaceae</taxon>
        <taxon>Phascolarctobacterium</taxon>
    </lineage>
</organism>
<dbReference type="EMBL" id="WNBW01000001">
    <property type="protein sequence ID" value="MTU03022.1"/>
    <property type="molecule type" value="Genomic_DNA"/>
</dbReference>
<dbReference type="Gene3D" id="3.40.50.2300">
    <property type="match status" value="1"/>
</dbReference>
<evidence type="ECO:0000256" key="2">
    <source>
        <dbReference type="ARBA" id="ARBA00006402"/>
    </source>
</evidence>
<gene>
    <name evidence="13" type="ORF">GMD11_01235</name>
    <name evidence="14" type="ORF">GMD18_01230</name>
</gene>
<dbReference type="Proteomes" id="UP000484547">
    <property type="component" value="Unassembled WGS sequence"/>
</dbReference>
<evidence type="ECO:0000256" key="1">
    <source>
        <dbReference type="ARBA" id="ARBA00000085"/>
    </source>
</evidence>